<comment type="similarity">
    <text evidence="2">Belongs to the DOCK family.</text>
</comment>
<feature type="compositionally biased region" description="Low complexity" evidence="3">
    <location>
        <begin position="2105"/>
        <end position="2117"/>
    </location>
</feature>
<feature type="region of interest" description="Disordered" evidence="3">
    <location>
        <begin position="167"/>
        <end position="196"/>
    </location>
</feature>
<feature type="compositionally biased region" description="Basic and acidic residues" evidence="3">
    <location>
        <begin position="1809"/>
        <end position="1829"/>
    </location>
</feature>
<proteinExistence type="inferred from homology"/>
<dbReference type="GO" id="GO:0005085">
    <property type="term" value="F:guanyl-nucleotide exchange factor activity"/>
    <property type="evidence" value="ECO:0007669"/>
    <property type="project" value="UniProtKB-KW"/>
</dbReference>
<keyword evidence="1" id="KW-0344">Guanine-nucleotide releasing factor</keyword>
<feature type="compositionally biased region" description="Low complexity" evidence="3">
    <location>
        <begin position="1920"/>
        <end position="1935"/>
    </location>
</feature>
<dbReference type="InterPro" id="IPR046773">
    <property type="entry name" value="DOCKER_Lobe_C"/>
</dbReference>
<dbReference type="PANTHER" id="PTHR23317:SF26">
    <property type="entry name" value="ZIZIMIN, ISOFORM K"/>
    <property type="match status" value="1"/>
</dbReference>
<evidence type="ECO:0000256" key="2">
    <source>
        <dbReference type="PROSITE-ProRule" id="PRU00983"/>
    </source>
</evidence>
<dbReference type="Pfam" id="PF06920">
    <property type="entry name" value="DHR-2_Lobe_A"/>
    <property type="match status" value="1"/>
</dbReference>
<feature type="domain" description="C2 DOCK-type" evidence="4">
    <location>
        <begin position="1050"/>
        <end position="1259"/>
    </location>
</feature>
<feature type="region of interest" description="Disordered" evidence="3">
    <location>
        <begin position="1905"/>
        <end position="1951"/>
    </location>
</feature>
<dbReference type="Pfam" id="PF20422">
    <property type="entry name" value="DHR-2_Lobe_B"/>
    <property type="match status" value="1"/>
</dbReference>
<dbReference type="CDD" id="cd11684">
    <property type="entry name" value="DHR2_DOCK"/>
    <property type="match status" value="1"/>
</dbReference>
<dbReference type="PROSITE" id="PS51651">
    <property type="entry name" value="DOCKER"/>
    <property type="match status" value="1"/>
</dbReference>
<sequence length="3021" mass="330116">MRQRKFVQHLVQGSSNALKSSENSVSAEDTFENFQITCVSEPLDYEQYLVRNKASILNDPHRDLIIFPQDELMVLPLKRNTIHPSGCLPASSTLAELSAKSALARQVSADLTSNEWPFLYQPQLIYRGNFSVVPRDRKVKEVISTPVNQWYAIDHQRKTVDQSNAAFSRPVSGESGAPAALKNGNASVNSKTGSGAASRSWTTAVASVRRAAASGGMRVGGNGDSEPASRRTSATICLECKGVVCSRSEYQSHMRSLEGALAANGSAASALIGVPPRRTLCIRQLASQDLSKLLNRPPPSRLRMAEGDGKEQEAMEAEVSSKSPPHLPIGLYFIAPSDWGVSPTLQTSLQDSQSLIFFDVIQSAVAIGKLWIRLDRASGGGAGGGSPRPSDQIASFFTLTAGNPSEVYICFESPDQRDQWLSSINLALKAELTRRHVGYASSVDDLAAVGSDDVTLADGRLPDTESLRSSLQRFAQENEVVVSQQRQKDRLSILSVYPEIRVPYDQHAEEAARRLEEFRGLSKLVERTLGVSSSAITTRGIRFQEGSPTVDSDTFLRSLLPDSRRQAESRRFLVTCLSLKTGLRASVEDANGAWQTDNPEPFFVTFFLASATDGVRLSEEFCWNPNSSLIDAMLPPELFRQLPWHSLSDASTAVSNGLPPSQRPTNGPPSTTGGGTKHAAPPPPIFKNPQGLITGNPAKLVRCRSALLSIDPHIQSSSLYLVFRVDKVLTGGISAAAEKYLKANGKPAESGDSPTASDMKAGTTLHKSMSFFCKYLGRYRMPFAWGAKSLFSRDTQVPLFRFDSGKVSETALLQNVQLLARLLSISGGSSFSNRGQPDVASMTPAVLETVERSLKAETLPIQLRVAVNELPFEVLLSKSLAGLMSPQLAPVRYSDGPSDKVLPLKQTVPNFSPDESVKELESFVSWRGRLATKPTSDPGDHSDAWTLQSIQSASIRSSLQLSDNKRDSIISSKSTTESVDSSSAAGGSLRFHLFGSTGGSLVSKTGSLERLKAAAGSTGGESKPTLFSRDLAGGDEVSLLGMINPYRGFQHSLYVYPQSLNLNIKHNFARARNLCCFIELRDNDSTDSQALKVFYTHPSPHRSLFDTWCNTSVVHHNSTPTFMDEAKLALPVVLTSRMHLLFRFYHVRCDLSPGDEKSASKKAIESPTGFAWLPLLQEDGNLLAGTFSLPISQDLPAGYLSSTDPNSQSSVRFIEPSHRGSVTSADGDVASAGRRTASRTEPSWLENKRPLFSVTLGPVSSIYTTDNHLARFFNTASTKLMLYTRVASNMNITPKGVRMVSAPEKTTTGAQLSPSRPTTITIQLSQLDITTGKLLCNSIKSLLLVEGPALLQFFPALANQLIEIILGAVAVGQQVLSVLTTSGNVDNRDSAWVNICQHLTQGSPGDLSKTAVGTLSVLLNSISSLLGFDNNIQKTTCGSNRPQLLKDYLEFSFDALKISSAFSELYGIQVRCNTGQGLTDRCPSVHHALVRAMLSLLMDYSCPALIAQRFLINIWFFYDLIIKSLAQTLTSSKRIKLDRKDPSRLPAAFITDLTLMLRLIGKWMAKICSLSNDAASGRATGNGSLYSGSGISSSATSTLSPDLVDSSKHTPGAQLASSVGINLAESTACFLQQLLSLVDRGFVLQRLRDLLAMLAIRHQMSAVEVDRFNSMRYQLLQCFCESEFFVQINLPSLSPSYRSESNYDRRDEFQLKERFCQEHFVVGLVLQQVSCLLSGCADAGGWGAASSNHVHRQPLCLLRAQLAKLAFDARYAGSRQTQERICMLYLPLLRLSLENIAFLGPPGQSMKTAKTDFLRLRSNDRKNKEESKKSKSRTRTGKNGRGGGGSSAAAASVGEQSWTRPRSLVSAGSWESTVNPTISDSSNSSLSSVSLSSASVSLQKNAYGPAATGYESDDDGGGNSNSSNRRSASAQRRSNTGTSASSYVTPDGRVNPDVLNQIAGFSPGGPLQRVQWRRDGSIPKSPAAAVDDGLTVASRQQSGSTLTLTGPCDDDDANGTGGQKSLNWLDADNARAGRSAHNGGVEDDGCDYNSDVDEQDDLWADRVLELAGVIPNDSGDKPGYARQTSGLPPRPPRCMEALSQPPPAATTASSASTNPPSANGPQQQSLQNLEAQFSFAFRPHIHRRFMTAAGSQVARLPDRCQRDLYVCLLHLLCTLAQEPLTTLLHDLTSQDRVNFLLLLTYIVKHLKYRGRKCISRFNTISTSAVAQRGLAGTMGSPRTSTVVCEPVADDSEYKAILEANLSTEAGLIILDTLNLFTSTFKKELETGKPSNPLFQGIIDVYVCLLTSGQSETLLKHVFVSLRVFVSRFSKVLFSETTDGLASLCTVGLRVSNLNLLAVEEEEEDLRQQQQRLSFAPAGSLSPAGRPRLVFDVASANTLSALRLEACGLLYRLWRASFEVFSVRGFHRVHLQMIISLSKLVGNIGPEFETSLSLLHSLAEMDVQRAGVGGAYRERSVSPFAASSGLALLGNNGKQFLEDIDDLIKRIRTVLTATDEMRRHSDDPELLIDLQYSLAKSYASNPVLRRAWLEKLAESHLSLKNMAEVAMAKLHIAALMAEYLRKRGCLDSEFPQGCDAFCKISSNIRREETCQLADPSILELAYNQEDLLRDLADAAVALESAGLFEALQPVYALVTPVYEVRRDFLALSRIYHHLGDAYKAINDAESRGHRLFASYYRVTFFGKAFEGFAGKSFIYRTGPCQKLSVFIHSIMNVHTQRLGRNKVQLITDNYVSLDSLSPDKAYIQVTFVEPYVPETASDALTAFERQHDVRQFFFETPFIMQPGMSVEACVTAPGPRRTDDLTAQWLRRTTLTTEATFPHLRCRLEVTSTQDTDLSPLDAAIEAIQMKTRELSSHLSLAPRESPHSSLHPAQSSRYLLRPEQTVSGAPRVPLLLDMQLQGALLPTVNQGPMAYAHAFLSPENALLHPPAKVQRLKRLFLDFLTKCLALLTRYQHIMIQVHEEKYRAMREAFDKYRVDLSNLLKEEIVVDEARQVVCPKSEITC</sequence>
<dbReference type="InterPro" id="IPR046769">
    <property type="entry name" value="DOCKER_Lobe_A"/>
</dbReference>
<dbReference type="EMBL" id="GEEE01014572">
    <property type="protein sequence ID" value="JAP48653.1"/>
    <property type="molecule type" value="Transcribed_RNA"/>
</dbReference>
<feature type="region of interest" description="Disordered" evidence="3">
    <location>
        <begin position="293"/>
        <end position="323"/>
    </location>
</feature>
<feature type="compositionally biased region" description="Polar residues" evidence="3">
    <location>
        <begin position="1200"/>
        <end position="1211"/>
    </location>
</feature>
<feature type="compositionally biased region" description="Basic and acidic residues" evidence="3">
    <location>
        <begin position="303"/>
        <end position="313"/>
    </location>
</feature>
<dbReference type="InterPro" id="IPR046770">
    <property type="entry name" value="DOCKER_Lobe_B"/>
</dbReference>
<dbReference type="InterPro" id="IPR027007">
    <property type="entry name" value="C2_DOCK-type_domain"/>
</dbReference>
<dbReference type="InterPro" id="IPR043161">
    <property type="entry name" value="DOCK_C_lobe_A"/>
</dbReference>
<dbReference type="PANTHER" id="PTHR23317">
    <property type="entry name" value="DEDICATOR OF CYTOKINESIS DOCK"/>
    <property type="match status" value="1"/>
</dbReference>
<dbReference type="InterPro" id="IPR027357">
    <property type="entry name" value="DOCKER_dom"/>
</dbReference>
<dbReference type="InterPro" id="IPR021816">
    <property type="entry name" value="DOCK_C/D_N"/>
</dbReference>
<feature type="region of interest" description="Disordered" evidence="3">
    <location>
        <begin position="2069"/>
        <end position="2125"/>
    </location>
</feature>
<dbReference type="Gene3D" id="2.60.40.150">
    <property type="entry name" value="C2 domain"/>
    <property type="match status" value="1"/>
</dbReference>
<dbReference type="GO" id="GO:0007264">
    <property type="term" value="P:small GTPase-mediated signal transduction"/>
    <property type="evidence" value="ECO:0007669"/>
    <property type="project" value="InterPro"/>
</dbReference>
<protein>
    <recommendedName>
        <fullName evidence="7">Dedicator of cytokinesis protein 11</fullName>
    </recommendedName>
</protein>
<reference evidence="6" key="1">
    <citation type="submission" date="2016-01" db="EMBL/GenBank/DDBJ databases">
        <title>Reference transcriptome for the parasite Schistocephalus solidus: insights into the molecular evolution of parasitism.</title>
        <authorList>
            <person name="Hebert F.O."/>
            <person name="Grambauer S."/>
            <person name="Barber I."/>
            <person name="Landry C.R."/>
            <person name="Aubin-Horth N."/>
        </authorList>
    </citation>
    <scope>NUCLEOTIDE SEQUENCE</scope>
</reference>
<evidence type="ECO:0000313" key="6">
    <source>
        <dbReference type="EMBL" id="JAP48653.1"/>
    </source>
</evidence>
<evidence type="ECO:0000259" key="5">
    <source>
        <dbReference type="PROSITE" id="PS51651"/>
    </source>
</evidence>
<accession>A0A0X3PAD1</accession>
<dbReference type="InterPro" id="IPR043162">
    <property type="entry name" value="DOCK_C_lobe_C"/>
</dbReference>
<feature type="region of interest" description="Disordered" evidence="3">
    <location>
        <begin position="1200"/>
        <end position="1241"/>
    </location>
</feature>
<feature type="region of interest" description="Disordered" evidence="3">
    <location>
        <begin position="1809"/>
        <end position="1888"/>
    </location>
</feature>
<dbReference type="PROSITE" id="PS51650">
    <property type="entry name" value="C2_DOCK"/>
    <property type="match status" value="1"/>
</dbReference>
<dbReference type="Pfam" id="PF11878">
    <property type="entry name" value="DOCK_C-D_N"/>
    <property type="match status" value="1"/>
</dbReference>
<evidence type="ECO:0008006" key="7">
    <source>
        <dbReference type="Google" id="ProtNLM"/>
    </source>
</evidence>
<dbReference type="InterPro" id="IPR035892">
    <property type="entry name" value="C2_domain_sf"/>
</dbReference>
<dbReference type="Gene3D" id="1.25.40.410">
    <property type="match status" value="1"/>
</dbReference>
<dbReference type="InterPro" id="IPR026791">
    <property type="entry name" value="DOCK"/>
</dbReference>
<feature type="region of interest" description="Disordered" evidence="3">
    <location>
        <begin position="651"/>
        <end position="691"/>
    </location>
</feature>
<evidence type="ECO:0000259" key="4">
    <source>
        <dbReference type="PROSITE" id="PS51650"/>
    </source>
</evidence>
<feature type="domain" description="DOCKER" evidence="5">
    <location>
        <begin position="2535"/>
        <end position="3005"/>
    </location>
</feature>
<dbReference type="Gene3D" id="1.20.58.740">
    <property type="match status" value="1"/>
</dbReference>
<dbReference type="Pfam" id="PF14429">
    <property type="entry name" value="DOCK-C2"/>
    <property type="match status" value="1"/>
</dbReference>
<feature type="region of interest" description="Disordered" evidence="3">
    <location>
        <begin position="1997"/>
        <end position="2022"/>
    </location>
</feature>
<feature type="compositionally biased region" description="Polar residues" evidence="3">
    <location>
        <begin position="184"/>
        <end position="196"/>
    </location>
</feature>
<name>A0A0X3PAD1_SCHSO</name>
<feature type="compositionally biased region" description="Low complexity" evidence="3">
    <location>
        <begin position="1879"/>
        <end position="1888"/>
    </location>
</feature>
<evidence type="ECO:0000256" key="3">
    <source>
        <dbReference type="SAM" id="MobiDB-lite"/>
    </source>
</evidence>
<dbReference type="Pfam" id="PF20421">
    <property type="entry name" value="DHR-2_Lobe_C"/>
    <property type="match status" value="1"/>
</dbReference>
<organism evidence="6">
    <name type="scientific">Schistocephalus solidus</name>
    <name type="common">Tapeworm</name>
    <dbReference type="NCBI Taxonomy" id="70667"/>
    <lineage>
        <taxon>Eukaryota</taxon>
        <taxon>Metazoa</taxon>
        <taxon>Spiralia</taxon>
        <taxon>Lophotrochozoa</taxon>
        <taxon>Platyhelminthes</taxon>
        <taxon>Cestoda</taxon>
        <taxon>Eucestoda</taxon>
        <taxon>Diphyllobothriidea</taxon>
        <taxon>Diphyllobothriidae</taxon>
        <taxon>Schistocephalus</taxon>
    </lineage>
</organism>
<feature type="compositionally biased region" description="Polar residues" evidence="3">
    <location>
        <begin position="1869"/>
        <end position="1878"/>
    </location>
</feature>
<gene>
    <name evidence="6" type="ORF">TR114641</name>
</gene>
<evidence type="ECO:0000256" key="1">
    <source>
        <dbReference type="ARBA" id="ARBA00022658"/>
    </source>
</evidence>